<evidence type="ECO:0000256" key="1">
    <source>
        <dbReference type="ARBA" id="ARBA00004651"/>
    </source>
</evidence>
<organism evidence="9 10">
    <name type="scientific">Nitrospirillum iridis</name>
    <dbReference type="NCBI Taxonomy" id="765888"/>
    <lineage>
        <taxon>Bacteria</taxon>
        <taxon>Pseudomonadati</taxon>
        <taxon>Pseudomonadota</taxon>
        <taxon>Alphaproteobacteria</taxon>
        <taxon>Rhodospirillales</taxon>
        <taxon>Azospirillaceae</taxon>
        <taxon>Nitrospirillum</taxon>
    </lineage>
</organism>
<evidence type="ECO:0000256" key="3">
    <source>
        <dbReference type="ARBA" id="ARBA00022692"/>
    </source>
</evidence>
<dbReference type="Gene3D" id="2.60.120.260">
    <property type="entry name" value="Galactose-binding domain-like"/>
    <property type="match status" value="1"/>
</dbReference>
<dbReference type="SUPFAM" id="SSF52833">
    <property type="entry name" value="Thioredoxin-like"/>
    <property type="match status" value="1"/>
</dbReference>
<feature type="transmembrane region" description="Helical" evidence="7">
    <location>
        <begin position="6"/>
        <end position="33"/>
    </location>
</feature>
<dbReference type="GO" id="GO:0016491">
    <property type="term" value="F:oxidoreductase activity"/>
    <property type="evidence" value="ECO:0007669"/>
    <property type="project" value="InterPro"/>
</dbReference>
<protein>
    <submittedName>
        <fullName evidence="9">Cytochrome c biogenesis protein CcdA/thiol-disulfide isomerase/thioredoxin</fullName>
    </submittedName>
</protein>
<dbReference type="Pfam" id="PF02683">
    <property type="entry name" value="DsbD_TM"/>
    <property type="match status" value="1"/>
</dbReference>
<proteinExistence type="predicted"/>
<dbReference type="PANTHER" id="PTHR42852">
    <property type="entry name" value="THIOL:DISULFIDE INTERCHANGE PROTEIN DSBE"/>
    <property type="match status" value="1"/>
</dbReference>
<feature type="transmembrane region" description="Helical" evidence="7">
    <location>
        <begin position="130"/>
        <end position="152"/>
    </location>
</feature>
<evidence type="ECO:0000259" key="8">
    <source>
        <dbReference type="PROSITE" id="PS51352"/>
    </source>
</evidence>
<dbReference type="InterPro" id="IPR013766">
    <property type="entry name" value="Thioredoxin_domain"/>
</dbReference>
<evidence type="ECO:0000256" key="6">
    <source>
        <dbReference type="ARBA" id="ARBA00023136"/>
    </source>
</evidence>
<dbReference type="GO" id="GO:0016853">
    <property type="term" value="F:isomerase activity"/>
    <property type="evidence" value="ECO:0007669"/>
    <property type="project" value="UniProtKB-KW"/>
</dbReference>
<dbReference type="InterPro" id="IPR036249">
    <property type="entry name" value="Thioredoxin-like_sf"/>
</dbReference>
<dbReference type="Proteomes" id="UP000539175">
    <property type="component" value="Unassembled WGS sequence"/>
</dbReference>
<feature type="transmembrane region" description="Helical" evidence="7">
    <location>
        <begin position="74"/>
        <end position="95"/>
    </location>
</feature>
<evidence type="ECO:0000313" key="9">
    <source>
        <dbReference type="EMBL" id="MBB6253458.1"/>
    </source>
</evidence>
<feature type="transmembrane region" description="Helical" evidence="7">
    <location>
        <begin position="164"/>
        <end position="185"/>
    </location>
</feature>
<dbReference type="PROSITE" id="PS51352">
    <property type="entry name" value="THIOREDOXIN_2"/>
    <property type="match status" value="1"/>
</dbReference>
<keyword evidence="10" id="KW-1185">Reference proteome</keyword>
<keyword evidence="5 7" id="KW-1133">Transmembrane helix</keyword>
<keyword evidence="4" id="KW-0201">Cytochrome c-type biogenesis</keyword>
<name>A0A7X0B0C9_9PROT</name>
<keyword evidence="9" id="KW-0413">Isomerase</keyword>
<reference evidence="9 10" key="1">
    <citation type="submission" date="2020-08" db="EMBL/GenBank/DDBJ databases">
        <title>Genomic Encyclopedia of Type Strains, Phase IV (KMG-IV): sequencing the most valuable type-strain genomes for metagenomic binning, comparative biology and taxonomic classification.</title>
        <authorList>
            <person name="Goeker M."/>
        </authorList>
    </citation>
    <scope>NUCLEOTIDE SEQUENCE [LARGE SCALE GENOMIC DNA]</scope>
    <source>
        <strain evidence="9 10">DSM 22198</strain>
    </source>
</reference>
<dbReference type="InterPro" id="IPR050553">
    <property type="entry name" value="Thioredoxin_ResA/DsbE_sf"/>
</dbReference>
<evidence type="ECO:0000256" key="7">
    <source>
        <dbReference type="SAM" id="Phobius"/>
    </source>
</evidence>
<dbReference type="PANTHER" id="PTHR42852:SF13">
    <property type="entry name" value="PROTEIN DIPZ"/>
    <property type="match status" value="1"/>
</dbReference>
<feature type="transmembrane region" description="Helical" evidence="7">
    <location>
        <begin position="45"/>
        <end position="68"/>
    </location>
</feature>
<dbReference type="Pfam" id="PF17991">
    <property type="entry name" value="Thioredoxin_10"/>
    <property type="match status" value="1"/>
</dbReference>
<evidence type="ECO:0000313" key="10">
    <source>
        <dbReference type="Proteomes" id="UP000539175"/>
    </source>
</evidence>
<keyword evidence="2" id="KW-1003">Cell membrane</keyword>
<dbReference type="InterPro" id="IPR000866">
    <property type="entry name" value="AhpC/TSA"/>
</dbReference>
<dbReference type="GO" id="GO:0016209">
    <property type="term" value="F:antioxidant activity"/>
    <property type="evidence" value="ECO:0007669"/>
    <property type="project" value="InterPro"/>
</dbReference>
<accession>A0A7X0B0C9</accession>
<evidence type="ECO:0000256" key="4">
    <source>
        <dbReference type="ARBA" id="ARBA00022748"/>
    </source>
</evidence>
<keyword evidence="6 7" id="KW-0472">Membrane</keyword>
<dbReference type="EMBL" id="JACIIZ010000012">
    <property type="protein sequence ID" value="MBB6253458.1"/>
    <property type="molecule type" value="Genomic_DNA"/>
</dbReference>
<dbReference type="AlphaFoldDB" id="A0A7X0B0C9"/>
<dbReference type="GO" id="GO:0005886">
    <property type="term" value="C:plasma membrane"/>
    <property type="evidence" value="ECO:0007669"/>
    <property type="project" value="UniProtKB-SubCell"/>
</dbReference>
<comment type="caution">
    <text evidence="9">The sequence shown here is derived from an EMBL/GenBank/DDBJ whole genome shotgun (WGS) entry which is preliminary data.</text>
</comment>
<dbReference type="InterPro" id="IPR041017">
    <property type="entry name" value="Thioredoxin_10"/>
</dbReference>
<dbReference type="RefSeq" id="WP_184804009.1">
    <property type="nucleotide sequence ID" value="NZ_JACIIZ010000012.1"/>
</dbReference>
<dbReference type="InterPro" id="IPR003834">
    <property type="entry name" value="Cyt_c_assmbl_TM_dom"/>
</dbReference>
<dbReference type="Gene3D" id="3.40.30.10">
    <property type="entry name" value="Glutaredoxin"/>
    <property type="match status" value="1"/>
</dbReference>
<dbReference type="Pfam" id="PF00578">
    <property type="entry name" value="AhpC-TSA"/>
    <property type="match status" value="1"/>
</dbReference>
<evidence type="ECO:0000256" key="2">
    <source>
        <dbReference type="ARBA" id="ARBA00022475"/>
    </source>
</evidence>
<sequence>MASLILAYLAGVLTIAAPCILPLLPIVIAPMVAGRPGQSFRHRALPLLLGLVAAFAATASLAAAGGWAVAANRYGRGVGLTLLALFGLATIWPALANRLTAPLVAAGGHFATRLQGGAEGGSERTVAASLLLGLATGLVWAPCAGPVLGLILTGAALRGPGLDTTLLLFVYALGAATPLAVVMAGGTRLAATLPRGARWVDAARQVLGGAVLATALASAVGLDTRLFLGAPLLSTESVERALIRALGALPSGVAHAATPPATQPSLTGPLAGVLRAGSWINTTGLTPDDVRGRVVLVNFWTYSCINCLRTLPHIRNWAAQYRDQGLVVVGVHTPEFAFERDPANVAKAVTALGVGYPVAVDSDFRVWRAFDNQGWPAVYLIGADGRVRYQSLGEGDFDQTERAIRSALADAKAVGVPPSQAAAGPVPPLTAEGTQTAPDVAHLASPETYVGYAQGQRYAGPDSLVPDAAARYRPVASLGLNRWTLAGDWMVGAEYATASRAQARLVYRFHARDLHLVLAPGADGQPVRFRVRIDGAAPGADHGTDTDADGAGTVHAARLYQLVRQGGPVADRTFEIEFLDPGARVYAFTFG</sequence>
<evidence type="ECO:0000256" key="5">
    <source>
        <dbReference type="ARBA" id="ARBA00022989"/>
    </source>
</evidence>
<gene>
    <name evidence="9" type="ORF">FHS74_004027</name>
</gene>
<comment type="subcellular location">
    <subcellularLocation>
        <location evidence="1">Cell membrane</location>
        <topology evidence="1">Multi-pass membrane protein</topology>
    </subcellularLocation>
</comment>
<dbReference type="GO" id="GO:0017004">
    <property type="term" value="P:cytochrome complex assembly"/>
    <property type="evidence" value="ECO:0007669"/>
    <property type="project" value="UniProtKB-KW"/>
</dbReference>
<feature type="domain" description="Thioredoxin" evidence="8">
    <location>
        <begin position="252"/>
        <end position="409"/>
    </location>
</feature>
<keyword evidence="3 7" id="KW-0812">Transmembrane</keyword>